<dbReference type="PROSITE" id="PS00636">
    <property type="entry name" value="DNAJ_1"/>
    <property type="match status" value="1"/>
</dbReference>
<dbReference type="Pfam" id="PF01556">
    <property type="entry name" value="DnaJ_C"/>
    <property type="match status" value="1"/>
</dbReference>
<feature type="zinc finger region" description="CR-type" evidence="5">
    <location>
        <begin position="302"/>
        <end position="388"/>
    </location>
</feature>
<sequence length="551" mass="59893">MQRLRDILGKLPPLGKGLVTQEINPLPQFEQAPSSSNISNIEMKARPPFQFGEVTLEELLQRPLEATKKRPLKVTKVKNNDTTISGRFPEYSFAHSITVLLEPQVTVLPDSSAWRSVKAVCSSLNIEADGRLTEAAIARACSGTGCQVRILENDGLTVSCYNSSGEDDVALLQVRNGQYSVTVFGAGMDRVRGSLADSPDDIRKAYRALALQWHPDKNSAPEADGRFKEISTAFSVLSDPERRATYDATGSCEAQASHDTHDIFASFMSQFAGFGMDFGIGSGRGGPEVIDVHVSLVDLRDGCVRRVEFEQPDRCGECRGCGREGHVQCRVCAGSGRVSVMNIPGVPIVVHLPNGGPCPGCQGWGVQAKSDACKECPTCQGKGTVYRKRTYEVRILPGVADGHFEVLKGRSNLNRNSDVLVRIHHAFEDGVTVDMRTGDVMMTLQLSLADVLCGFERDVDLTHVGRIQVIVRGYRNPSEPLILDGKGMSSTSSLLIRFQVTYPEGRDGDMIAKYRDVFRRIFSGPPESSTTPPTPLAAAESSTTPLASAEE</sequence>
<evidence type="ECO:0000313" key="9">
    <source>
        <dbReference type="EMBL" id="PNH01480.1"/>
    </source>
</evidence>
<dbReference type="InterPro" id="IPR001305">
    <property type="entry name" value="HSP_DnaJ_Cys-rich_dom"/>
</dbReference>
<dbReference type="GO" id="GO:0008270">
    <property type="term" value="F:zinc ion binding"/>
    <property type="evidence" value="ECO:0007669"/>
    <property type="project" value="UniProtKB-KW"/>
</dbReference>
<organism evidence="9 10">
    <name type="scientific">Tetrabaena socialis</name>
    <dbReference type="NCBI Taxonomy" id="47790"/>
    <lineage>
        <taxon>Eukaryota</taxon>
        <taxon>Viridiplantae</taxon>
        <taxon>Chlorophyta</taxon>
        <taxon>core chlorophytes</taxon>
        <taxon>Chlorophyceae</taxon>
        <taxon>CS clade</taxon>
        <taxon>Chlamydomonadales</taxon>
        <taxon>Tetrabaenaceae</taxon>
        <taxon>Tetrabaena</taxon>
    </lineage>
</organism>
<evidence type="ECO:0000256" key="5">
    <source>
        <dbReference type="PROSITE-ProRule" id="PRU00546"/>
    </source>
</evidence>
<dbReference type="InterPro" id="IPR036869">
    <property type="entry name" value="J_dom_sf"/>
</dbReference>
<feature type="domain" description="J" evidence="7">
    <location>
        <begin position="167"/>
        <end position="250"/>
    </location>
</feature>
<dbReference type="CDD" id="cd06257">
    <property type="entry name" value="DnaJ"/>
    <property type="match status" value="1"/>
</dbReference>
<dbReference type="InterPro" id="IPR008971">
    <property type="entry name" value="HSP40/DnaJ_pept-bd"/>
</dbReference>
<evidence type="ECO:0000313" key="10">
    <source>
        <dbReference type="Proteomes" id="UP000236333"/>
    </source>
</evidence>
<dbReference type="EMBL" id="PGGS01000882">
    <property type="protein sequence ID" value="PNH01480.1"/>
    <property type="molecule type" value="Genomic_DNA"/>
</dbReference>
<dbReference type="Gene3D" id="2.60.260.20">
    <property type="entry name" value="Urease metallochaperone UreE, N-terminal domain"/>
    <property type="match status" value="2"/>
</dbReference>
<evidence type="ECO:0000256" key="3">
    <source>
        <dbReference type="ARBA" id="ARBA00022771"/>
    </source>
</evidence>
<name>A0A2J7ZMK4_9CHLO</name>
<feature type="compositionally biased region" description="Low complexity" evidence="6">
    <location>
        <begin position="523"/>
        <end position="545"/>
    </location>
</feature>
<comment type="caution">
    <text evidence="9">The sequence shown here is derived from an EMBL/GenBank/DDBJ whole genome shotgun (WGS) entry which is preliminary data.</text>
</comment>
<dbReference type="InterPro" id="IPR002939">
    <property type="entry name" value="DnaJ_C"/>
</dbReference>
<evidence type="ECO:0000256" key="1">
    <source>
        <dbReference type="ARBA" id="ARBA00022723"/>
    </source>
</evidence>
<dbReference type="SUPFAM" id="SSF49493">
    <property type="entry name" value="HSP40/DnaJ peptide-binding domain"/>
    <property type="match status" value="1"/>
</dbReference>
<dbReference type="PROSITE" id="PS51188">
    <property type="entry name" value="ZF_CR"/>
    <property type="match status" value="1"/>
</dbReference>
<accession>A0A2J7ZMK4</accession>
<evidence type="ECO:0000256" key="2">
    <source>
        <dbReference type="ARBA" id="ARBA00022737"/>
    </source>
</evidence>
<dbReference type="PANTHER" id="PTHR43888">
    <property type="entry name" value="DNAJ-LIKE-2, ISOFORM A-RELATED"/>
    <property type="match status" value="1"/>
</dbReference>
<keyword evidence="3 5" id="KW-0863">Zinc-finger</keyword>
<dbReference type="InterPro" id="IPR018253">
    <property type="entry name" value="DnaJ_domain_CS"/>
</dbReference>
<dbReference type="Pfam" id="PF00226">
    <property type="entry name" value="DnaJ"/>
    <property type="match status" value="1"/>
</dbReference>
<evidence type="ECO:0000259" key="8">
    <source>
        <dbReference type="PROSITE" id="PS51188"/>
    </source>
</evidence>
<dbReference type="InterPro" id="IPR044713">
    <property type="entry name" value="DNJA1/2-like"/>
</dbReference>
<dbReference type="Gene3D" id="2.10.230.10">
    <property type="entry name" value="Heat shock protein DnaJ, cysteine-rich domain"/>
    <property type="match status" value="1"/>
</dbReference>
<keyword evidence="4 5" id="KW-0862">Zinc</keyword>
<evidence type="ECO:0000256" key="4">
    <source>
        <dbReference type="ARBA" id="ARBA00022833"/>
    </source>
</evidence>
<dbReference type="GO" id="GO:0030544">
    <property type="term" value="F:Hsp70 protein binding"/>
    <property type="evidence" value="ECO:0007669"/>
    <property type="project" value="InterPro"/>
</dbReference>
<gene>
    <name evidence="9" type="ORF">TSOC_012628</name>
</gene>
<keyword evidence="2" id="KW-0677">Repeat</keyword>
<proteinExistence type="predicted"/>
<feature type="domain" description="CR-type" evidence="8">
    <location>
        <begin position="302"/>
        <end position="388"/>
    </location>
</feature>
<dbReference type="GO" id="GO:0051082">
    <property type="term" value="F:unfolded protein binding"/>
    <property type="evidence" value="ECO:0007669"/>
    <property type="project" value="InterPro"/>
</dbReference>
<dbReference type="Gene3D" id="1.10.287.110">
    <property type="entry name" value="DnaJ domain"/>
    <property type="match status" value="1"/>
</dbReference>
<dbReference type="AlphaFoldDB" id="A0A2J7ZMK4"/>
<dbReference type="PRINTS" id="PR00625">
    <property type="entry name" value="JDOMAIN"/>
</dbReference>
<dbReference type="InterPro" id="IPR036410">
    <property type="entry name" value="HSP_DnaJ_Cys-rich_dom_sf"/>
</dbReference>
<dbReference type="SUPFAM" id="SSF46565">
    <property type="entry name" value="Chaperone J-domain"/>
    <property type="match status" value="1"/>
</dbReference>
<dbReference type="GO" id="GO:0006457">
    <property type="term" value="P:protein folding"/>
    <property type="evidence" value="ECO:0007669"/>
    <property type="project" value="InterPro"/>
</dbReference>
<evidence type="ECO:0000256" key="6">
    <source>
        <dbReference type="SAM" id="MobiDB-lite"/>
    </source>
</evidence>
<dbReference type="InterPro" id="IPR001623">
    <property type="entry name" value="DnaJ_domain"/>
</dbReference>
<keyword evidence="10" id="KW-1185">Reference proteome</keyword>
<dbReference type="SUPFAM" id="SSF57938">
    <property type="entry name" value="DnaJ/Hsp40 cysteine-rich domain"/>
    <property type="match status" value="1"/>
</dbReference>
<protein>
    <submittedName>
        <fullName evidence="9">DnaJ subfamily A member 4</fullName>
    </submittedName>
</protein>
<reference evidence="9 10" key="1">
    <citation type="journal article" date="2017" name="Mol. Biol. Evol.">
        <title>The 4-celled Tetrabaena socialis nuclear genome reveals the essential components for genetic control of cell number at the origin of multicellularity in the volvocine lineage.</title>
        <authorList>
            <person name="Featherston J."/>
            <person name="Arakaki Y."/>
            <person name="Hanschen E.R."/>
            <person name="Ferris P.J."/>
            <person name="Michod R.E."/>
            <person name="Olson B.J.S.C."/>
            <person name="Nozaki H."/>
            <person name="Durand P.M."/>
        </authorList>
    </citation>
    <scope>NUCLEOTIDE SEQUENCE [LARGE SCALE GENOMIC DNA]</scope>
    <source>
        <strain evidence="9 10">NIES-571</strain>
    </source>
</reference>
<evidence type="ECO:0000259" key="7">
    <source>
        <dbReference type="PROSITE" id="PS50076"/>
    </source>
</evidence>
<feature type="region of interest" description="Disordered" evidence="6">
    <location>
        <begin position="523"/>
        <end position="551"/>
    </location>
</feature>
<dbReference type="OrthoDB" id="10256793at2759"/>
<dbReference type="SMART" id="SM00271">
    <property type="entry name" value="DnaJ"/>
    <property type="match status" value="1"/>
</dbReference>
<keyword evidence="1 5" id="KW-0479">Metal-binding</keyword>
<dbReference type="Proteomes" id="UP000236333">
    <property type="component" value="Unassembled WGS sequence"/>
</dbReference>
<dbReference type="PROSITE" id="PS50076">
    <property type="entry name" value="DNAJ_2"/>
    <property type="match status" value="1"/>
</dbReference>